<evidence type="ECO:0000313" key="1">
    <source>
        <dbReference type="EMBL" id="JAD30405.1"/>
    </source>
</evidence>
<protein>
    <submittedName>
        <fullName evidence="1">Uncharacterized protein</fullName>
    </submittedName>
</protein>
<dbReference type="AlphaFoldDB" id="A0A0A8Z0X9"/>
<accession>A0A0A8Z0X9</accession>
<sequence>MVASICIVNRKKKGKENVDYEQGLDTQLGPRYSHSHTLIPWETIMVCLCGMTFSGFNLITPIAVT</sequence>
<dbReference type="EMBL" id="GBRH01267490">
    <property type="protein sequence ID" value="JAD30405.1"/>
    <property type="molecule type" value="Transcribed_RNA"/>
</dbReference>
<name>A0A0A8Z0X9_ARUDO</name>
<reference evidence="1" key="2">
    <citation type="journal article" date="2015" name="Data Brief">
        <title>Shoot transcriptome of the giant reed, Arundo donax.</title>
        <authorList>
            <person name="Barrero R.A."/>
            <person name="Guerrero F.D."/>
            <person name="Moolhuijzen P."/>
            <person name="Goolsby J.A."/>
            <person name="Tidwell J."/>
            <person name="Bellgard S.E."/>
            <person name="Bellgard M.I."/>
        </authorList>
    </citation>
    <scope>NUCLEOTIDE SEQUENCE</scope>
    <source>
        <tissue evidence="1">Shoot tissue taken approximately 20 cm above the soil surface</tissue>
    </source>
</reference>
<proteinExistence type="predicted"/>
<organism evidence="1">
    <name type="scientific">Arundo donax</name>
    <name type="common">Giant reed</name>
    <name type="synonym">Donax arundinaceus</name>
    <dbReference type="NCBI Taxonomy" id="35708"/>
    <lineage>
        <taxon>Eukaryota</taxon>
        <taxon>Viridiplantae</taxon>
        <taxon>Streptophyta</taxon>
        <taxon>Embryophyta</taxon>
        <taxon>Tracheophyta</taxon>
        <taxon>Spermatophyta</taxon>
        <taxon>Magnoliopsida</taxon>
        <taxon>Liliopsida</taxon>
        <taxon>Poales</taxon>
        <taxon>Poaceae</taxon>
        <taxon>PACMAD clade</taxon>
        <taxon>Arundinoideae</taxon>
        <taxon>Arundineae</taxon>
        <taxon>Arundo</taxon>
    </lineage>
</organism>
<reference evidence="1" key="1">
    <citation type="submission" date="2014-09" db="EMBL/GenBank/DDBJ databases">
        <authorList>
            <person name="Magalhaes I.L.F."/>
            <person name="Oliveira U."/>
            <person name="Santos F.R."/>
            <person name="Vidigal T.H.D.A."/>
            <person name="Brescovit A.D."/>
            <person name="Santos A.J."/>
        </authorList>
    </citation>
    <scope>NUCLEOTIDE SEQUENCE</scope>
    <source>
        <tissue evidence="1">Shoot tissue taken approximately 20 cm above the soil surface</tissue>
    </source>
</reference>